<sequence length="66" mass="7701">MDKEEKLKSLYEKLDLYETKLGRKMKGYRGVIHESAMSEMRHQEVMVLKAMVASLKSEIEQLEGLL</sequence>
<comment type="caution">
    <text evidence="1">The sequence shown here is derived from an EMBL/GenBank/DDBJ whole genome shotgun (WGS) entry which is preliminary data.</text>
</comment>
<proteinExistence type="predicted"/>
<dbReference type="EMBL" id="LCHM01000011">
    <property type="protein sequence ID" value="KKT38320.1"/>
    <property type="molecule type" value="Genomic_DNA"/>
</dbReference>
<dbReference type="Proteomes" id="UP000034617">
    <property type="component" value="Unassembled WGS sequence"/>
</dbReference>
<name>A0A0G1GUM3_9BACT</name>
<evidence type="ECO:0000313" key="1">
    <source>
        <dbReference type="EMBL" id="KKT38320.1"/>
    </source>
</evidence>
<organism evidence="1 2">
    <name type="scientific">Candidatus Gottesmanbacteria bacterium GW2011_GWB1_44_11c</name>
    <dbReference type="NCBI Taxonomy" id="1618447"/>
    <lineage>
        <taxon>Bacteria</taxon>
        <taxon>Candidatus Gottesmaniibacteriota</taxon>
    </lineage>
</organism>
<reference evidence="1 2" key="1">
    <citation type="journal article" date="2015" name="Nature">
        <title>rRNA introns, odd ribosomes, and small enigmatic genomes across a large radiation of phyla.</title>
        <authorList>
            <person name="Brown C.T."/>
            <person name="Hug L.A."/>
            <person name="Thomas B.C."/>
            <person name="Sharon I."/>
            <person name="Castelle C.J."/>
            <person name="Singh A."/>
            <person name="Wilkins M.J."/>
            <person name="Williams K.H."/>
            <person name="Banfield J.F."/>
        </authorList>
    </citation>
    <scope>NUCLEOTIDE SEQUENCE [LARGE SCALE GENOMIC DNA]</scope>
</reference>
<protein>
    <submittedName>
        <fullName evidence="1">Uncharacterized protein</fullName>
    </submittedName>
</protein>
<accession>A0A0G1GUM3</accession>
<evidence type="ECO:0000313" key="2">
    <source>
        <dbReference type="Proteomes" id="UP000034617"/>
    </source>
</evidence>
<dbReference type="AlphaFoldDB" id="A0A0G1GUM3"/>
<gene>
    <name evidence="1" type="ORF">UW22_C0011G0011</name>
</gene>